<dbReference type="Pfam" id="PF21686">
    <property type="entry name" value="LigD_Prim-Pol"/>
    <property type="match status" value="1"/>
</dbReference>
<keyword evidence="15" id="KW-0233">DNA recombination</keyword>
<sequence length="614" mass="70670">MYVKPMLPTLSAQIPEGGKWSYEVKYDGFRAILSISEEETTLISRNGKDLGPLFPEIIDAVQSIFDRLQEFMPCTFDGELVSLKNPYKASFEVIQQRGRMRAKDKISQAAETNPCQYMIFDILECKHEKTAFSDYLSRKERLKSIAAACGFPLEPIKNNQLIQYVPSLSRTLWSNIRAFDSEGMIAKEHKSKWEAGVRTKSWLKIKNYKYALFFIIGYDKKNGYFKAGVYKGEKVIDAGVFSHGLEGSDRDSLIKILKENKDREDSQWITISPAICVELQFLELYKNQLREPSFSAFRFDQHPAECTWEQLKLNAVSFHEEVQITHPDKPLWEKPLRTKTDYLAYLTEISDYMLPFLKNKLLTVIRYPHGTSDEAFYQKNCPDYAPKFVATSEQDGIDYILCNDISTLIWLGNQLALEFHIPFQTYDSSCPNEIVFDLDPPSRNDFHLAVSAACEMRKLFDSFGLASFPKLSGGKGIQIHIPMTKNRFSYDQTKKFTSFIANYLVNAFPELYTTERLKKNRGNRLYVDYIQHAEGKTIIAPYSVRGNPDGAFVAAPLYWDEVTEDLRVNQFTMEVASERVKDGCPFQDYFTSPQDEVIEQVLDFISKNKSQQPL</sequence>
<keyword evidence="16" id="KW-0234">DNA repair</keyword>
<dbReference type="NCBIfam" id="TIGR02779">
    <property type="entry name" value="NHEJ_ligase_lig"/>
    <property type="match status" value="1"/>
</dbReference>
<evidence type="ECO:0000256" key="18">
    <source>
        <dbReference type="ARBA" id="ARBA00023268"/>
    </source>
</evidence>
<evidence type="ECO:0000313" key="26">
    <source>
        <dbReference type="Proteomes" id="UP000441585"/>
    </source>
</evidence>
<dbReference type="Pfam" id="PF01068">
    <property type="entry name" value="DNA_ligase_A_M"/>
    <property type="match status" value="1"/>
</dbReference>
<keyword evidence="17" id="KW-0464">Manganese</keyword>
<dbReference type="GO" id="GO:0006281">
    <property type="term" value="P:DNA repair"/>
    <property type="evidence" value="ECO:0007669"/>
    <property type="project" value="UniProtKB-KW"/>
</dbReference>
<dbReference type="AlphaFoldDB" id="A0A6I2M526"/>
<evidence type="ECO:0000313" key="25">
    <source>
        <dbReference type="EMBL" id="MRX53228.1"/>
    </source>
</evidence>
<dbReference type="CDD" id="cd04866">
    <property type="entry name" value="LigD_Pol_like_3"/>
    <property type="match status" value="1"/>
</dbReference>
<dbReference type="GO" id="GO:0003677">
    <property type="term" value="F:DNA binding"/>
    <property type="evidence" value="ECO:0007669"/>
    <property type="project" value="UniProtKB-KW"/>
</dbReference>
<dbReference type="InterPro" id="IPR014146">
    <property type="entry name" value="LigD_ligase_dom"/>
</dbReference>
<evidence type="ECO:0000256" key="2">
    <source>
        <dbReference type="ARBA" id="ARBA00012727"/>
    </source>
</evidence>
<dbReference type="EMBL" id="WKKF01000001">
    <property type="protein sequence ID" value="MRX53228.1"/>
    <property type="molecule type" value="Genomic_DNA"/>
</dbReference>
<dbReference type="GO" id="GO:0003887">
    <property type="term" value="F:DNA-directed DNA polymerase activity"/>
    <property type="evidence" value="ECO:0007669"/>
    <property type="project" value="UniProtKB-KW"/>
</dbReference>
<comment type="similarity">
    <text evidence="22">In the N-terminal section; belongs to the LigD polymerase family.</text>
</comment>
<comment type="catalytic activity">
    <reaction evidence="20">
        <text>ATP + (deoxyribonucleotide)n-3'-hydroxyl + 5'-phospho-(deoxyribonucleotide)m = (deoxyribonucleotide)n+m + AMP + diphosphate.</text>
        <dbReference type="EC" id="6.5.1.1"/>
    </reaction>
</comment>
<dbReference type="InterPro" id="IPR052171">
    <property type="entry name" value="NHEJ_LigD"/>
</dbReference>
<dbReference type="PROSITE" id="PS00333">
    <property type="entry name" value="DNA_LIGASE_A2"/>
    <property type="match status" value="1"/>
</dbReference>
<dbReference type="GO" id="GO:0005524">
    <property type="term" value="F:ATP binding"/>
    <property type="evidence" value="ECO:0007669"/>
    <property type="project" value="UniProtKB-KW"/>
</dbReference>
<dbReference type="EC" id="6.5.1.1" evidence="2"/>
<keyword evidence="11" id="KW-0269">Exonuclease</keyword>
<dbReference type="PANTHER" id="PTHR42705">
    <property type="entry name" value="BIFUNCTIONAL NON-HOMOLOGOUS END JOINING PROTEIN LIGD"/>
    <property type="match status" value="1"/>
</dbReference>
<evidence type="ECO:0000256" key="20">
    <source>
        <dbReference type="ARBA" id="ARBA00034003"/>
    </source>
</evidence>
<keyword evidence="18" id="KW-0511">Multifunctional enzyme</keyword>
<gene>
    <name evidence="25" type="ORF">GJU41_04535</name>
</gene>
<keyword evidence="6" id="KW-0540">Nuclease</keyword>
<evidence type="ECO:0000256" key="11">
    <source>
        <dbReference type="ARBA" id="ARBA00022839"/>
    </source>
</evidence>
<dbReference type="NCBIfam" id="NF007211">
    <property type="entry name" value="PRK09633.1"/>
    <property type="match status" value="1"/>
</dbReference>
<evidence type="ECO:0000256" key="13">
    <source>
        <dbReference type="ARBA" id="ARBA00022932"/>
    </source>
</evidence>
<evidence type="ECO:0000256" key="19">
    <source>
        <dbReference type="ARBA" id="ARBA00029943"/>
    </source>
</evidence>
<dbReference type="Gene3D" id="3.30.470.30">
    <property type="entry name" value="DNA ligase/mRNA capping enzyme"/>
    <property type="match status" value="1"/>
</dbReference>
<evidence type="ECO:0000256" key="5">
    <source>
        <dbReference type="ARBA" id="ARBA00022695"/>
    </source>
</evidence>
<dbReference type="NCBIfam" id="TIGR02776">
    <property type="entry name" value="NHEJ_ligase_prk"/>
    <property type="match status" value="1"/>
</dbReference>
<evidence type="ECO:0000256" key="8">
    <source>
        <dbReference type="ARBA" id="ARBA00022741"/>
    </source>
</evidence>
<evidence type="ECO:0000259" key="24">
    <source>
        <dbReference type="Pfam" id="PF21686"/>
    </source>
</evidence>
<dbReference type="Gene3D" id="2.40.50.140">
    <property type="entry name" value="Nucleic acid-binding proteins"/>
    <property type="match status" value="1"/>
</dbReference>
<dbReference type="PANTHER" id="PTHR42705:SF2">
    <property type="entry name" value="BIFUNCTIONAL NON-HOMOLOGOUS END JOINING PROTEIN LIGD"/>
    <property type="match status" value="1"/>
</dbReference>
<keyword evidence="12" id="KW-0067">ATP-binding</keyword>
<dbReference type="NCBIfam" id="TIGR02778">
    <property type="entry name" value="ligD_pol"/>
    <property type="match status" value="1"/>
</dbReference>
<dbReference type="GO" id="GO:0004527">
    <property type="term" value="F:exonuclease activity"/>
    <property type="evidence" value="ECO:0007669"/>
    <property type="project" value="UniProtKB-KW"/>
</dbReference>
<dbReference type="GO" id="GO:0003910">
    <property type="term" value="F:DNA ligase (ATP) activity"/>
    <property type="evidence" value="ECO:0007669"/>
    <property type="project" value="UniProtKB-EC"/>
</dbReference>
<dbReference type="CDD" id="cd07906">
    <property type="entry name" value="Adenylation_DNA_ligase_LigD_LigC"/>
    <property type="match status" value="1"/>
</dbReference>
<dbReference type="InterPro" id="IPR014145">
    <property type="entry name" value="LigD_pol_dom"/>
</dbReference>
<evidence type="ECO:0000256" key="6">
    <source>
        <dbReference type="ARBA" id="ARBA00022722"/>
    </source>
</evidence>
<evidence type="ECO:0000256" key="17">
    <source>
        <dbReference type="ARBA" id="ARBA00023211"/>
    </source>
</evidence>
<accession>A0A6I2M526</accession>
<evidence type="ECO:0000256" key="22">
    <source>
        <dbReference type="ARBA" id="ARBA00049990"/>
    </source>
</evidence>
<evidence type="ECO:0000256" key="9">
    <source>
        <dbReference type="ARBA" id="ARBA00022763"/>
    </source>
</evidence>
<comment type="cofactor">
    <cofactor evidence="1">
        <name>Mn(2+)</name>
        <dbReference type="ChEBI" id="CHEBI:29035"/>
    </cofactor>
</comment>
<feature type="domain" description="DNA ligase D polymerase" evidence="24">
    <location>
        <begin position="338"/>
        <end position="583"/>
    </location>
</feature>
<evidence type="ECO:0000256" key="15">
    <source>
        <dbReference type="ARBA" id="ARBA00023172"/>
    </source>
</evidence>
<comment type="similarity">
    <text evidence="21">In the C-terminal section; belongs to the ATP-dependent DNA ligase family.</text>
</comment>
<proteinExistence type="inferred from homology"/>
<evidence type="ECO:0000259" key="23">
    <source>
        <dbReference type="Pfam" id="PF01068"/>
    </source>
</evidence>
<keyword evidence="13" id="KW-0239">DNA-directed DNA polymerase</keyword>
<evidence type="ECO:0000256" key="4">
    <source>
        <dbReference type="ARBA" id="ARBA00022679"/>
    </source>
</evidence>
<organism evidence="25 26">
    <name type="scientific">Metabacillus idriensis</name>
    <dbReference type="NCBI Taxonomy" id="324768"/>
    <lineage>
        <taxon>Bacteria</taxon>
        <taxon>Bacillati</taxon>
        <taxon>Bacillota</taxon>
        <taxon>Bacilli</taxon>
        <taxon>Bacillales</taxon>
        <taxon>Bacillaceae</taxon>
        <taxon>Metabacillus</taxon>
    </lineage>
</organism>
<keyword evidence="5" id="KW-0548">Nucleotidyltransferase</keyword>
<dbReference type="Gene3D" id="3.90.920.10">
    <property type="entry name" value="DNA primase, PRIM domain"/>
    <property type="match status" value="1"/>
</dbReference>
<name>A0A6I2M526_9BACI</name>
<keyword evidence="14" id="KW-0238">DNA-binding</keyword>
<evidence type="ECO:0000256" key="14">
    <source>
        <dbReference type="ARBA" id="ARBA00023125"/>
    </source>
</evidence>
<evidence type="ECO:0000256" key="16">
    <source>
        <dbReference type="ARBA" id="ARBA00023204"/>
    </source>
</evidence>
<protein>
    <recommendedName>
        <fullName evidence="2">DNA ligase (ATP)</fullName>
        <ecNumber evidence="2">6.5.1.1</ecNumber>
    </recommendedName>
    <alternativeName>
        <fullName evidence="19">NHEJ DNA polymerase</fullName>
    </alternativeName>
</protein>
<keyword evidence="10" id="KW-0378">Hydrolase</keyword>
<dbReference type="PROSITE" id="PS00697">
    <property type="entry name" value="DNA_LIGASE_A1"/>
    <property type="match status" value="1"/>
</dbReference>
<evidence type="ECO:0000256" key="7">
    <source>
        <dbReference type="ARBA" id="ARBA00022723"/>
    </source>
</evidence>
<dbReference type="SUPFAM" id="SSF56091">
    <property type="entry name" value="DNA ligase/mRNA capping enzyme, catalytic domain"/>
    <property type="match status" value="1"/>
</dbReference>
<reference evidence="25 26" key="1">
    <citation type="submission" date="2019-11" db="EMBL/GenBank/DDBJ databases">
        <title>Bacillus idriensis genome.</title>
        <authorList>
            <person name="Konopka E.N."/>
            <person name="Newman J.D."/>
        </authorList>
    </citation>
    <scope>NUCLEOTIDE SEQUENCE [LARGE SCALE GENOMIC DNA]</scope>
    <source>
        <strain evidence="25 26">DSM 19097</strain>
    </source>
</reference>
<dbReference type="InterPro" id="IPR014143">
    <property type="entry name" value="NHEJ_ligase_prk"/>
</dbReference>
<dbReference type="GO" id="GO:0006310">
    <property type="term" value="P:DNA recombination"/>
    <property type="evidence" value="ECO:0007669"/>
    <property type="project" value="UniProtKB-KW"/>
</dbReference>
<dbReference type="InterPro" id="IPR012310">
    <property type="entry name" value="DNA_ligase_ATP-dep_cent"/>
</dbReference>
<comment type="caution">
    <text evidence="25">The sequence shown here is derived from an EMBL/GenBank/DDBJ whole genome shotgun (WGS) entry which is preliminary data.</text>
</comment>
<dbReference type="Proteomes" id="UP000441585">
    <property type="component" value="Unassembled WGS sequence"/>
</dbReference>
<keyword evidence="8" id="KW-0547">Nucleotide-binding</keyword>
<dbReference type="RefSeq" id="WP_070876036.1">
    <property type="nucleotide sequence ID" value="NZ_CAJGAA010000001.1"/>
</dbReference>
<keyword evidence="7" id="KW-0479">Metal-binding</keyword>
<feature type="domain" description="ATP-dependent DNA ligase family profile" evidence="23">
    <location>
        <begin position="17"/>
        <end position="206"/>
    </location>
</feature>
<dbReference type="InterPro" id="IPR033652">
    <property type="entry name" value="LigD_Pol-like_3"/>
</dbReference>
<evidence type="ECO:0000256" key="3">
    <source>
        <dbReference type="ARBA" id="ARBA00022598"/>
    </source>
</evidence>
<keyword evidence="3 25" id="KW-0436">Ligase</keyword>
<keyword evidence="9" id="KW-0227">DNA damage</keyword>
<evidence type="ECO:0000256" key="10">
    <source>
        <dbReference type="ARBA" id="ARBA00022801"/>
    </source>
</evidence>
<dbReference type="InterPro" id="IPR012340">
    <property type="entry name" value="NA-bd_OB-fold"/>
</dbReference>
<keyword evidence="4" id="KW-0808">Transferase</keyword>
<keyword evidence="26" id="KW-1185">Reference proteome</keyword>
<dbReference type="GO" id="GO:0046872">
    <property type="term" value="F:metal ion binding"/>
    <property type="evidence" value="ECO:0007669"/>
    <property type="project" value="UniProtKB-KW"/>
</dbReference>
<evidence type="ECO:0000256" key="12">
    <source>
        <dbReference type="ARBA" id="ARBA00022840"/>
    </source>
</evidence>
<evidence type="ECO:0000256" key="1">
    <source>
        <dbReference type="ARBA" id="ARBA00001936"/>
    </source>
</evidence>
<dbReference type="InterPro" id="IPR016059">
    <property type="entry name" value="DNA_ligase_ATP-dep_CS"/>
</dbReference>
<evidence type="ECO:0000256" key="21">
    <source>
        <dbReference type="ARBA" id="ARBA00049981"/>
    </source>
</evidence>